<dbReference type="PANTHER" id="PTHR11895">
    <property type="entry name" value="TRANSAMIDASE"/>
    <property type="match status" value="1"/>
</dbReference>
<feature type="region of interest" description="Disordered" evidence="1">
    <location>
        <begin position="304"/>
        <end position="339"/>
    </location>
</feature>
<dbReference type="GO" id="GO:0050567">
    <property type="term" value="F:glutaminyl-tRNA synthase (glutamine-hydrolyzing) activity"/>
    <property type="evidence" value="ECO:0007669"/>
    <property type="project" value="TreeGrafter"/>
</dbReference>
<keyword evidence="4" id="KW-1185">Reference proteome</keyword>
<feature type="domain" description="Amidase" evidence="2">
    <location>
        <begin position="212"/>
        <end position="567"/>
    </location>
</feature>
<organism evidence="3 4">
    <name type="scientific">Seminavis robusta</name>
    <dbReference type="NCBI Taxonomy" id="568900"/>
    <lineage>
        <taxon>Eukaryota</taxon>
        <taxon>Sar</taxon>
        <taxon>Stramenopiles</taxon>
        <taxon>Ochrophyta</taxon>
        <taxon>Bacillariophyta</taxon>
        <taxon>Bacillariophyceae</taxon>
        <taxon>Bacillariophycidae</taxon>
        <taxon>Naviculales</taxon>
        <taxon>Naviculaceae</taxon>
        <taxon>Seminavis</taxon>
    </lineage>
</organism>
<gene>
    <name evidence="3" type="ORF">SEMRO_835_G208790.1</name>
</gene>
<reference evidence="3" key="1">
    <citation type="submission" date="2020-06" db="EMBL/GenBank/DDBJ databases">
        <authorList>
            <consortium name="Plant Systems Biology data submission"/>
        </authorList>
    </citation>
    <scope>NUCLEOTIDE SEQUENCE</scope>
    <source>
        <strain evidence="3">D6</strain>
    </source>
</reference>
<dbReference type="SUPFAM" id="SSF75304">
    <property type="entry name" value="Amidase signature (AS) enzymes"/>
    <property type="match status" value="1"/>
</dbReference>
<dbReference type="OrthoDB" id="421993at2759"/>
<dbReference type="InterPro" id="IPR036928">
    <property type="entry name" value="AS_sf"/>
</dbReference>
<evidence type="ECO:0000256" key="1">
    <source>
        <dbReference type="SAM" id="MobiDB-lite"/>
    </source>
</evidence>
<feature type="domain" description="Amidase" evidence="2">
    <location>
        <begin position="62"/>
        <end position="171"/>
    </location>
</feature>
<evidence type="ECO:0000259" key="2">
    <source>
        <dbReference type="Pfam" id="PF01425"/>
    </source>
</evidence>
<feature type="compositionally biased region" description="Basic and acidic residues" evidence="1">
    <location>
        <begin position="324"/>
        <end position="335"/>
    </location>
</feature>
<evidence type="ECO:0000313" key="3">
    <source>
        <dbReference type="EMBL" id="CAB9517150.1"/>
    </source>
</evidence>
<dbReference type="InterPro" id="IPR000120">
    <property type="entry name" value="Amidase"/>
</dbReference>
<name>A0A9N8HLS1_9STRA</name>
<dbReference type="Proteomes" id="UP001153069">
    <property type="component" value="Unassembled WGS sequence"/>
</dbReference>
<evidence type="ECO:0000313" key="4">
    <source>
        <dbReference type="Proteomes" id="UP001153069"/>
    </source>
</evidence>
<dbReference type="PANTHER" id="PTHR11895:SF7">
    <property type="entry name" value="GLUTAMYL-TRNA(GLN) AMIDOTRANSFERASE SUBUNIT A, MITOCHONDRIAL"/>
    <property type="match status" value="1"/>
</dbReference>
<protein>
    <submittedName>
        <fullName evidence="3">Glutamyl-tRNA(Gln) amidotransferase subunit A</fullName>
    </submittedName>
</protein>
<dbReference type="EMBL" id="CAICTM010000834">
    <property type="protein sequence ID" value="CAB9517150.1"/>
    <property type="molecule type" value="Genomic_DNA"/>
</dbReference>
<accession>A0A9N8HLS1</accession>
<dbReference type="Pfam" id="PF01425">
    <property type="entry name" value="Amidase"/>
    <property type="match status" value="2"/>
</dbReference>
<dbReference type="InterPro" id="IPR023631">
    <property type="entry name" value="Amidase_dom"/>
</dbReference>
<sequence>MSSPSLCRSLTLLPHRASWSLRAIVHLISTHQLTCEELARYCHSTAVAGDQVWELGAFSRISSWEDIAQAARESDQRRANQEQRSPLDGIPISIKANLAVADHPLTAGSRILGAFSNSDHNNHNVGYNAAVVQRLVEDCGAICIGITNMDEFGMGSLGTNTSNSKPTKNPLAYLTSPPPNAPEMTLAEIVKHDPSDILKAHQEQQQQDQTNNNNYAAGGSSCGAAASIAHGSSLIAFGSDTGGSIRLPAAWCGVVGLKPSYGRLSRHGLVSYASSLDTVGFVTPTVDCASMVLEELAADKSIPKDSTSHVYSTTQRNNKPQETITREEPTTHDSSNHPLQGIRIGIPAAFCVEECPDAVQKAWTQGANDLADAGASVVHLSHDIVSPEMIQQSLAAYYVLACAEASSNLARYDGFRYGVAAETAANDTNDDNDERSSLHRQYAATRTTGFGLEVIRRILCGTAVLSSDKFHTHYEGAAKLRALVTRQLHNALETHVDYLLIPTVVSPPPCLDEEAVDSTAMFANDIMTVPISLAGLAAVSVAPDTATVDGVVGLQLVGHRLDEERLLEVARYLARQAT</sequence>
<comment type="caution">
    <text evidence="3">The sequence shown here is derived from an EMBL/GenBank/DDBJ whole genome shotgun (WGS) entry which is preliminary data.</text>
</comment>
<dbReference type="AlphaFoldDB" id="A0A9N8HLS1"/>
<dbReference type="Gene3D" id="3.90.1300.10">
    <property type="entry name" value="Amidase signature (AS) domain"/>
    <property type="match status" value="1"/>
</dbReference>
<proteinExistence type="predicted"/>
<feature type="compositionally biased region" description="Polar residues" evidence="1">
    <location>
        <begin position="308"/>
        <end position="323"/>
    </location>
</feature>